<keyword evidence="4" id="KW-0012">Acyltransferase</keyword>
<dbReference type="Pfam" id="PF13508">
    <property type="entry name" value="Acetyltransf_7"/>
    <property type="match status" value="1"/>
</dbReference>
<dbReference type="SUPFAM" id="SSF55729">
    <property type="entry name" value="Acyl-CoA N-acyltransferases (Nat)"/>
    <property type="match status" value="1"/>
</dbReference>
<reference evidence="8 10" key="1">
    <citation type="submission" date="2020-06" db="EMBL/GenBank/DDBJ databases">
        <title>Description of novel acetic acid bacteria.</title>
        <authorList>
            <person name="Sombolestani A."/>
        </authorList>
    </citation>
    <scope>NUCLEOTIDE SEQUENCE [LARGE SCALE GENOMIC DNA]</scope>
    <source>
        <strain evidence="8 10">LMG 26838</strain>
    </source>
</reference>
<feature type="domain" description="N-acetyltransferase" evidence="6">
    <location>
        <begin position="1"/>
        <end position="131"/>
    </location>
</feature>
<accession>A0A850NMA7</accession>
<gene>
    <name evidence="7" type="ORF">FHR90_002659</name>
    <name evidence="8" type="ORF">HUK83_06855</name>
</gene>
<evidence type="ECO:0000256" key="4">
    <source>
        <dbReference type="ARBA" id="ARBA00023315"/>
    </source>
</evidence>
<dbReference type="AlphaFoldDB" id="A0A850NMA7"/>
<keyword evidence="3 8" id="KW-0808">Transferase</keyword>
<dbReference type="Proteomes" id="UP000557688">
    <property type="component" value="Unassembled WGS sequence"/>
</dbReference>
<dbReference type="PANTHER" id="PTHR36449:SF1">
    <property type="entry name" value="ACETYLTRANSFERASE"/>
    <property type="match status" value="1"/>
</dbReference>
<dbReference type="EMBL" id="JABXXQ010000098">
    <property type="protein sequence ID" value="NVN30054.1"/>
    <property type="molecule type" value="Genomic_DNA"/>
</dbReference>
<evidence type="ECO:0000313" key="8">
    <source>
        <dbReference type="EMBL" id="NVN30054.1"/>
    </source>
</evidence>
<reference evidence="7 9" key="2">
    <citation type="submission" date="2020-08" db="EMBL/GenBank/DDBJ databases">
        <title>Genomic Encyclopedia of Type Strains, Phase III (KMG-III): the genomes of soil and plant-associated and newly described type strains.</title>
        <authorList>
            <person name="Whitman W."/>
        </authorList>
    </citation>
    <scope>NUCLEOTIDE SEQUENCE [LARGE SCALE GENOMIC DNA]</scope>
    <source>
        <strain evidence="7 9">CECT 8088</strain>
    </source>
</reference>
<dbReference type="PROSITE" id="PS51186">
    <property type="entry name" value="GNAT"/>
    <property type="match status" value="1"/>
</dbReference>
<dbReference type="Gene3D" id="3.40.630.30">
    <property type="match status" value="1"/>
</dbReference>
<keyword evidence="1" id="KW-0678">Repressor</keyword>
<keyword evidence="9" id="KW-1185">Reference proteome</keyword>
<dbReference type="Proteomes" id="UP000565205">
    <property type="component" value="Unassembled WGS sequence"/>
</dbReference>
<name>A0A850NMA7_9PROT</name>
<sequence>MRHARRSEGRTARTYVVCAGSRVVGYYALASGVILRDAATARLQRNAPDPIPIMLLGRLAVDRDWLGRGIARGMLKDALLRTLAASEIAGIAALVTHALSDEARRFYEHHGFAPSPLHPRTLMVTMREALTATL</sequence>
<keyword evidence="2" id="KW-1277">Toxin-antitoxin system</keyword>
<evidence type="ECO:0000256" key="1">
    <source>
        <dbReference type="ARBA" id="ARBA00022491"/>
    </source>
</evidence>
<proteinExistence type="predicted"/>
<dbReference type="EMBL" id="JACHXV010000011">
    <property type="protein sequence ID" value="MBB3174813.1"/>
    <property type="molecule type" value="Genomic_DNA"/>
</dbReference>
<evidence type="ECO:0000313" key="7">
    <source>
        <dbReference type="EMBL" id="MBB3174813.1"/>
    </source>
</evidence>
<dbReference type="GO" id="GO:0016747">
    <property type="term" value="F:acyltransferase activity, transferring groups other than amino-acyl groups"/>
    <property type="evidence" value="ECO:0007669"/>
    <property type="project" value="InterPro"/>
</dbReference>
<evidence type="ECO:0000256" key="2">
    <source>
        <dbReference type="ARBA" id="ARBA00022649"/>
    </source>
</evidence>
<evidence type="ECO:0000313" key="10">
    <source>
        <dbReference type="Proteomes" id="UP000565205"/>
    </source>
</evidence>
<organism evidence="8 10">
    <name type="scientific">Endobacter medicaginis</name>
    <dbReference type="NCBI Taxonomy" id="1181271"/>
    <lineage>
        <taxon>Bacteria</taxon>
        <taxon>Pseudomonadati</taxon>
        <taxon>Pseudomonadota</taxon>
        <taxon>Alphaproteobacteria</taxon>
        <taxon>Acetobacterales</taxon>
        <taxon>Acetobacteraceae</taxon>
        <taxon>Endobacter</taxon>
    </lineage>
</organism>
<dbReference type="PANTHER" id="PTHR36449">
    <property type="entry name" value="ACETYLTRANSFERASE-RELATED"/>
    <property type="match status" value="1"/>
</dbReference>
<evidence type="ECO:0000256" key="3">
    <source>
        <dbReference type="ARBA" id="ARBA00022679"/>
    </source>
</evidence>
<comment type="caution">
    <text evidence="8">The sequence shown here is derived from an EMBL/GenBank/DDBJ whole genome shotgun (WGS) entry which is preliminary data.</text>
</comment>
<protein>
    <submittedName>
        <fullName evidence="8">GNAT family N-acetyltransferase</fullName>
    </submittedName>
    <submittedName>
        <fullName evidence="7">GNAT superfamily N-acetyltransferase</fullName>
    </submittedName>
</protein>
<evidence type="ECO:0000256" key="5">
    <source>
        <dbReference type="ARBA" id="ARBA00049880"/>
    </source>
</evidence>
<dbReference type="InterPro" id="IPR016181">
    <property type="entry name" value="Acyl_CoA_acyltransferase"/>
</dbReference>
<dbReference type="InterPro" id="IPR000182">
    <property type="entry name" value="GNAT_dom"/>
</dbReference>
<comment type="catalytic activity">
    <reaction evidence="5">
        <text>glycyl-tRNA(Gly) + acetyl-CoA = N-acetylglycyl-tRNA(Gly) + CoA + H(+)</text>
        <dbReference type="Rhea" id="RHEA:81867"/>
        <dbReference type="Rhea" id="RHEA-COMP:9683"/>
        <dbReference type="Rhea" id="RHEA-COMP:19766"/>
        <dbReference type="ChEBI" id="CHEBI:15378"/>
        <dbReference type="ChEBI" id="CHEBI:57287"/>
        <dbReference type="ChEBI" id="CHEBI:57288"/>
        <dbReference type="ChEBI" id="CHEBI:78522"/>
        <dbReference type="ChEBI" id="CHEBI:232036"/>
    </reaction>
</comment>
<evidence type="ECO:0000313" key="9">
    <source>
        <dbReference type="Proteomes" id="UP000557688"/>
    </source>
</evidence>
<evidence type="ECO:0000259" key="6">
    <source>
        <dbReference type="PROSITE" id="PS51186"/>
    </source>
</evidence>